<dbReference type="AlphaFoldDB" id="A0A1H9W072"/>
<evidence type="ECO:0000313" key="5">
    <source>
        <dbReference type="Proteomes" id="UP000182841"/>
    </source>
</evidence>
<dbReference type="GO" id="GO:0005829">
    <property type="term" value="C:cytosol"/>
    <property type="evidence" value="ECO:0007669"/>
    <property type="project" value="TreeGrafter"/>
</dbReference>
<gene>
    <name evidence="4" type="ORF">SAMN05421870_114109</name>
</gene>
<dbReference type="EMBL" id="FOGO01000014">
    <property type="protein sequence ID" value="SES27346.1"/>
    <property type="molecule type" value="Genomic_DNA"/>
</dbReference>
<dbReference type="PANTHER" id="PTHR10204">
    <property type="entry name" value="NAD P H OXIDOREDUCTASE-RELATED"/>
    <property type="match status" value="1"/>
</dbReference>
<evidence type="ECO:0000256" key="1">
    <source>
        <dbReference type="ARBA" id="ARBA00006252"/>
    </source>
</evidence>
<accession>A0A1H9W072</accession>
<dbReference type="STRING" id="943816.AN217_04765"/>
<dbReference type="SUPFAM" id="SSF52218">
    <property type="entry name" value="Flavoproteins"/>
    <property type="match status" value="1"/>
</dbReference>
<keyword evidence="5" id="KW-1185">Reference proteome</keyword>
<dbReference type="InterPro" id="IPR051545">
    <property type="entry name" value="NAD(P)H_dehydrogenase_qn"/>
</dbReference>
<proteinExistence type="inferred from homology"/>
<dbReference type="PANTHER" id="PTHR10204:SF34">
    <property type="entry name" value="NAD(P)H DEHYDROGENASE [QUINONE] 1 ISOFORM 1"/>
    <property type="match status" value="1"/>
</dbReference>
<comment type="similarity">
    <text evidence="1">Belongs to the NAD(P)H dehydrogenase (quinone) family.</text>
</comment>
<name>A0A1H9W072_9ACTN</name>
<evidence type="ECO:0000256" key="2">
    <source>
        <dbReference type="ARBA" id="ARBA00023002"/>
    </source>
</evidence>
<dbReference type="Pfam" id="PF02525">
    <property type="entry name" value="Flavodoxin_2"/>
    <property type="match status" value="1"/>
</dbReference>
<organism evidence="4 5">
    <name type="scientific">Streptomyces qinglanensis</name>
    <dbReference type="NCBI Taxonomy" id="943816"/>
    <lineage>
        <taxon>Bacteria</taxon>
        <taxon>Bacillati</taxon>
        <taxon>Actinomycetota</taxon>
        <taxon>Actinomycetes</taxon>
        <taxon>Kitasatosporales</taxon>
        <taxon>Streptomycetaceae</taxon>
        <taxon>Streptomyces</taxon>
    </lineage>
</organism>
<sequence length="279" mass="30691">MQTTTQTQTRTQAKATGATTAATKKTLWIFAHPEARSLNAALRDTGVAALREQGHQVRESDLYAMGWKPVVDGADFPGRAPDQERLLVGDAQEHGYVTGGLSADIRAEQEKIAWADTVVFHFPLWWFGPPAILKGWFDRVLVQGFAFGVRDARGAIRRYGDGGLAGKRAMVVTSVGARASSFGPRGVHGYVNDVLFPLHHGTFWYTGMAALPPFVVYGADRATAADVKERQEELRERLRTLDTLDPLPFRYEAGGDYDADLVLRPELDPGRTGLEVHSR</sequence>
<feature type="domain" description="Flavodoxin-like fold" evidence="3">
    <location>
        <begin position="24"/>
        <end position="238"/>
    </location>
</feature>
<evidence type="ECO:0000313" key="4">
    <source>
        <dbReference type="EMBL" id="SES27346.1"/>
    </source>
</evidence>
<protein>
    <submittedName>
        <fullName evidence="4">NAD(P)H dehydrogenase (Quinone)</fullName>
    </submittedName>
</protein>
<keyword evidence="2" id="KW-0560">Oxidoreductase</keyword>
<dbReference type="RefSeq" id="WP_239502213.1">
    <property type="nucleotide sequence ID" value="NZ_FOGO01000014.1"/>
</dbReference>
<dbReference type="InterPro" id="IPR003680">
    <property type="entry name" value="Flavodoxin_fold"/>
</dbReference>
<dbReference type="InterPro" id="IPR029039">
    <property type="entry name" value="Flavoprotein-like_sf"/>
</dbReference>
<evidence type="ECO:0000259" key="3">
    <source>
        <dbReference type="Pfam" id="PF02525"/>
    </source>
</evidence>
<dbReference type="GO" id="GO:0003955">
    <property type="term" value="F:NAD(P)H dehydrogenase (quinone) activity"/>
    <property type="evidence" value="ECO:0007669"/>
    <property type="project" value="TreeGrafter"/>
</dbReference>
<dbReference type="Gene3D" id="3.40.50.360">
    <property type="match status" value="1"/>
</dbReference>
<dbReference type="Proteomes" id="UP000182841">
    <property type="component" value="Unassembled WGS sequence"/>
</dbReference>
<reference evidence="5" key="1">
    <citation type="submission" date="2016-10" db="EMBL/GenBank/DDBJ databases">
        <authorList>
            <person name="Varghese N."/>
            <person name="Submissions S."/>
        </authorList>
    </citation>
    <scope>NUCLEOTIDE SEQUENCE [LARGE SCALE GENOMIC DNA]</scope>
    <source>
        <strain evidence="5">CGMCC 4.6825</strain>
    </source>
</reference>